<gene>
    <name evidence="1" type="ORF">EDC28_102251</name>
</gene>
<dbReference type="Pfam" id="PF14559">
    <property type="entry name" value="TPR_19"/>
    <property type="match status" value="1"/>
</dbReference>
<dbReference type="STRING" id="584787.GCA_001247655_03181"/>
<dbReference type="SMART" id="SM00028">
    <property type="entry name" value="TPR"/>
    <property type="match status" value="4"/>
</dbReference>
<dbReference type="Gene3D" id="1.25.40.10">
    <property type="entry name" value="Tetratricopeptide repeat domain"/>
    <property type="match status" value="1"/>
</dbReference>
<comment type="caution">
    <text evidence="1">The sequence shown here is derived from an EMBL/GenBank/DDBJ whole genome shotgun (WGS) entry which is preliminary data.</text>
</comment>
<dbReference type="Proteomes" id="UP000268033">
    <property type="component" value="Unassembled WGS sequence"/>
</dbReference>
<dbReference type="EMBL" id="RJUL01000002">
    <property type="protein sequence ID" value="ROQ29876.1"/>
    <property type="molecule type" value="Genomic_DNA"/>
</dbReference>
<sequence>MQERPREVPHVLWQDDAFGVRPELVSPQMLFDVPPALAALLDKNRQDIDRAKRLQALLALLFHDLDTPIRYHADMNLTPSETLQQRLGNCLSLAIFTAVAARYWQLPAQVQSVAIAPRWMRNGDLVTLSKHVNVRVKTQDLGDNNVIGENGYRVVDFQQGYERYRFRAQPISDRQAAALFYHNQSVNWLVEGHYSEAYWAAKTSLMTHPESETFNLLGVIYRRAGLPKAAEAVYQYVLAFDETDASVWQNLSVLLNAQGRPLEAANAKVKAARLMPDNPFDFIDQAELLLADGHVAKAKTLYEKALEIDDINEEALWGMAKCYYLSGQAQLALRFVDKALLLASTPQVHERILQWKAAHL</sequence>
<proteinExistence type="predicted"/>
<name>A0A3N1PZ77_9GAMM</name>
<evidence type="ECO:0000313" key="1">
    <source>
        <dbReference type="EMBL" id="ROQ29876.1"/>
    </source>
</evidence>
<dbReference type="GO" id="GO:0006493">
    <property type="term" value="P:protein O-linked glycosylation"/>
    <property type="evidence" value="ECO:0007669"/>
    <property type="project" value="InterPro"/>
</dbReference>
<dbReference type="InterPro" id="IPR011990">
    <property type="entry name" value="TPR-like_helical_dom_sf"/>
</dbReference>
<dbReference type="InterPro" id="IPR037919">
    <property type="entry name" value="OGT"/>
</dbReference>
<organism evidence="1 2">
    <name type="scientific">Gallaecimonas pentaromativorans</name>
    <dbReference type="NCBI Taxonomy" id="584787"/>
    <lineage>
        <taxon>Bacteria</taxon>
        <taxon>Pseudomonadati</taxon>
        <taxon>Pseudomonadota</taxon>
        <taxon>Gammaproteobacteria</taxon>
        <taxon>Enterobacterales</taxon>
        <taxon>Gallaecimonadaceae</taxon>
        <taxon>Gallaecimonas</taxon>
    </lineage>
</organism>
<dbReference type="GO" id="GO:0097363">
    <property type="term" value="F:protein O-acetylglucosaminyltransferase activity"/>
    <property type="evidence" value="ECO:0007669"/>
    <property type="project" value="TreeGrafter"/>
</dbReference>
<dbReference type="InterPro" id="IPR019734">
    <property type="entry name" value="TPR_rpt"/>
</dbReference>
<keyword evidence="2" id="KW-1185">Reference proteome</keyword>
<reference evidence="1 2" key="1">
    <citation type="submission" date="2018-11" db="EMBL/GenBank/DDBJ databases">
        <title>Genomic Encyclopedia of Type Strains, Phase IV (KMG-IV): sequencing the most valuable type-strain genomes for metagenomic binning, comparative biology and taxonomic classification.</title>
        <authorList>
            <person name="Goeker M."/>
        </authorList>
    </citation>
    <scope>NUCLEOTIDE SEQUENCE [LARGE SCALE GENOMIC DNA]</scope>
    <source>
        <strain evidence="1 2">DSM 21945</strain>
    </source>
</reference>
<dbReference type="AlphaFoldDB" id="A0A3N1PZ77"/>
<accession>A0A3N1PZ77</accession>
<dbReference type="SUPFAM" id="SSF48452">
    <property type="entry name" value="TPR-like"/>
    <property type="match status" value="1"/>
</dbReference>
<protein>
    <submittedName>
        <fullName evidence="1">Tetratricopeptide repeat protein</fullName>
    </submittedName>
</protein>
<dbReference type="PANTHER" id="PTHR44366">
    <property type="entry name" value="UDP-N-ACETYLGLUCOSAMINE--PEPTIDE N-ACETYLGLUCOSAMINYLTRANSFERASE 110 KDA SUBUNIT"/>
    <property type="match status" value="1"/>
</dbReference>
<dbReference type="PANTHER" id="PTHR44366:SF1">
    <property type="entry name" value="UDP-N-ACETYLGLUCOSAMINE--PEPTIDE N-ACETYLGLUCOSAMINYLTRANSFERASE 110 KDA SUBUNIT"/>
    <property type="match status" value="1"/>
</dbReference>
<evidence type="ECO:0000313" key="2">
    <source>
        <dbReference type="Proteomes" id="UP000268033"/>
    </source>
</evidence>